<dbReference type="Pfam" id="PF01584">
    <property type="entry name" value="CheW"/>
    <property type="match status" value="1"/>
</dbReference>
<name>A0A9X9WQ44_9PROT</name>
<reference evidence="3 4" key="2">
    <citation type="submission" date="2020-02" db="EMBL/GenBank/DDBJ databases">
        <authorList>
            <person name="Sun Q."/>
            <person name="Inoue M."/>
        </authorList>
    </citation>
    <scope>NUCLEOTIDE SEQUENCE [LARGE SCALE GENOMIC DNA]</scope>
    <source>
        <strain evidence="3 4">KCTC 22478</strain>
    </source>
</reference>
<sequence length="386" mass="39270">MTAEAEALALRAGMRCYLLPARSRRLEAPPAPRPLPGAPPGLLGLAMVERRGAMVWALTPFPSAWVVVERDGGAVICGGDAVAEPTPDAVPLDLPDVAPLPMPAPVPLAIPPLPAAVPLAAPRSRDHYLLTHGTGSVSVPLAALEGMGSLRPGMDPAAPPGLPGAFGIHEVAGRRVLVLDPAWCTGGRLGTGMASGLVALLRIDGRLLAMPIGRAAPGMEGPVLEERLRETPDGRALLDAAPHALPAAAPEAGREVARLLLCEAGGTRFAVAAAEIATVLAPLRPAPAPAPVPSLRGVVSHRGEVLPVHDLDPRLAAPLAAAALAQAPLLRLALARPVVVPVERVLGLRALPAALIEAVADDALVSGLAPLDGMGIRICRASALPA</sequence>
<comment type="caution">
    <text evidence="2">The sequence shown here is derived from an EMBL/GenBank/DDBJ whole genome shotgun (WGS) entry which is preliminary data.</text>
</comment>
<evidence type="ECO:0000313" key="2">
    <source>
        <dbReference type="EMBL" id="MBR0662454.1"/>
    </source>
</evidence>
<dbReference type="GO" id="GO:0007165">
    <property type="term" value="P:signal transduction"/>
    <property type="evidence" value="ECO:0007669"/>
    <property type="project" value="InterPro"/>
</dbReference>
<feature type="domain" description="CheW-like" evidence="1">
    <location>
        <begin position="256"/>
        <end position="386"/>
    </location>
</feature>
<dbReference type="Proteomes" id="UP000746741">
    <property type="component" value="Unassembled WGS sequence"/>
</dbReference>
<dbReference type="RefSeq" id="WP_168043482.1">
    <property type="nucleotide sequence ID" value="NZ_JAAEDK010000103.1"/>
</dbReference>
<reference evidence="2" key="3">
    <citation type="journal article" date="2021" name="Syst. Appl. Microbiol.">
        <title>Roseomonas hellenica sp. nov., isolated from roots of wild-growing Alkanna tinctoria.</title>
        <authorList>
            <person name="Rat A."/>
            <person name="Naranjo H.D."/>
            <person name="Lebbe L."/>
            <person name="Cnockaert M."/>
            <person name="Krigas N."/>
            <person name="Grigoriadou K."/>
            <person name="Maloupa E."/>
            <person name="Willems A."/>
        </authorList>
    </citation>
    <scope>NUCLEOTIDE SEQUENCE</scope>
    <source>
        <strain evidence="2">LMG 31161</strain>
    </source>
</reference>
<reference evidence="2" key="1">
    <citation type="submission" date="2020-01" db="EMBL/GenBank/DDBJ databases">
        <authorList>
            <person name="Rat A."/>
        </authorList>
    </citation>
    <scope>NUCLEOTIDE SEQUENCE</scope>
    <source>
        <strain evidence="2">LMG 31161</strain>
    </source>
</reference>
<organism evidence="2 5">
    <name type="scientific">Neoroseomonas oryzicola</name>
    <dbReference type="NCBI Taxonomy" id="535904"/>
    <lineage>
        <taxon>Bacteria</taxon>
        <taxon>Pseudomonadati</taxon>
        <taxon>Pseudomonadota</taxon>
        <taxon>Alphaproteobacteria</taxon>
        <taxon>Acetobacterales</taxon>
        <taxon>Acetobacteraceae</taxon>
        <taxon>Neoroseomonas</taxon>
    </lineage>
</organism>
<evidence type="ECO:0000259" key="1">
    <source>
        <dbReference type="PROSITE" id="PS50851"/>
    </source>
</evidence>
<dbReference type="GO" id="GO:0006935">
    <property type="term" value="P:chemotaxis"/>
    <property type="evidence" value="ECO:0007669"/>
    <property type="project" value="InterPro"/>
</dbReference>
<dbReference type="EMBL" id="JAAEDK010000103">
    <property type="protein sequence ID" value="MBR0662454.1"/>
    <property type="molecule type" value="Genomic_DNA"/>
</dbReference>
<keyword evidence="4" id="KW-1185">Reference proteome</keyword>
<dbReference type="InterPro" id="IPR036061">
    <property type="entry name" value="CheW-like_dom_sf"/>
</dbReference>
<dbReference type="SUPFAM" id="SSF50341">
    <property type="entry name" value="CheW-like"/>
    <property type="match status" value="1"/>
</dbReference>
<evidence type="ECO:0000313" key="4">
    <source>
        <dbReference type="Proteomes" id="UP000746741"/>
    </source>
</evidence>
<accession>A0A9X9WQ44</accession>
<protein>
    <recommendedName>
        <fullName evidence="1">CheW-like domain-containing protein</fullName>
    </recommendedName>
</protein>
<dbReference type="AlphaFoldDB" id="A0A9X9WQ44"/>
<gene>
    <name evidence="3" type="ORF">GWK15_21640</name>
    <name evidence="2" type="ORF">GXW75_24575</name>
</gene>
<dbReference type="EMBL" id="JAAVUP010000011">
    <property type="protein sequence ID" value="NKE19574.1"/>
    <property type="molecule type" value="Genomic_DNA"/>
</dbReference>
<dbReference type="Proteomes" id="UP001138708">
    <property type="component" value="Unassembled WGS sequence"/>
</dbReference>
<dbReference type="PROSITE" id="PS50851">
    <property type="entry name" value="CHEW"/>
    <property type="match status" value="1"/>
</dbReference>
<dbReference type="InterPro" id="IPR002545">
    <property type="entry name" value="CheW-lke_dom"/>
</dbReference>
<evidence type="ECO:0000313" key="5">
    <source>
        <dbReference type="Proteomes" id="UP001138708"/>
    </source>
</evidence>
<evidence type="ECO:0000313" key="3">
    <source>
        <dbReference type="EMBL" id="NKE19574.1"/>
    </source>
</evidence>
<proteinExistence type="predicted"/>